<comment type="caution">
    <text evidence="2">The sequence shown here is derived from an EMBL/GenBank/DDBJ whole genome shotgun (WGS) entry which is preliminary data.</text>
</comment>
<proteinExistence type="predicted"/>
<gene>
    <name evidence="2" type="ORF">A2Y62_11700</name>
</gene>
<feature type="domain" description="PatA-like N-terminal" evidence="1">
    <location>
        <begin position="9"/>
        <end position="155"/>
    </location>
</feature>
<reference evidence="2 3" key="1">
    <citation type="journal article" date="2016" name="Nat. Commun.">
        <title>Thousands of microbial genomes shed light on interconnected biogeochemical processes in an aquifer system.</title>
        <authorList>
            <person name="Anantharaman K."/>
            <person name="Brown C.T."/>
            <person name="Hug L.A."/>
            <person name="Sharon I."/>
            <person name="Castelle C.J."/>
            <person name="Probst A.J."/>
            <person name="Thomas B.C."/>
            <person name="Singh A."/>
            <person name="Wilkins M.J."/>
            <person name="Karaoz U."/>
            <person name="Brodie E.L."/>
            <person name="Williams K.H."/>
            <person name="Hubbard S.S."/>
            <person name="Banfield J.F."/>
        </authorList>
    </citation>
    <scope>NUCLEOTIDE SEQUENCE [LARGE SCALE GENOMIC DNA]</scope>
</reference>
<evidence type="ECO:0000313" key="2">
    <source>
        <dbReference type="EMBL" id="OGF62571.1"/>
    </source>
</evidence>
<name>A0A1F5VI19_9BACT</name>
<organism evidence="2 3">
    <name type="scientific">Candidatus Fischerbacteria bacterium RBG_13_37_8</name>
    <dbReference type="NCBI Taxonomy" id="1817863"/>
    <lineage>
        <taxon>Bacteria</taxon>
        <taxon>Candidatus Fischeribacteriota</taxon>
    </lineage>
</organism>
<sequence>MPKVRKFELEETPFPTILLQLSDFQLTGRIEATNNGTCKSIYLDAGQFVYAHSNEEHDRIGMVLVSGGKLSVQQLKEALARQTAGKKLGVLLVEQSLIKISDLEWAIKQQAKQIIMSLFNWEEGNASFFQEELSAGIIKLQLNTQRIIIEGIKEIASPRIILKGLGDLDLPVKAIINPAMIEDLSLRLDQLVFLKSIVNKEMSIREICDLSSRPPWETCQMLYLLMATGCLTHSLRNATFIA</sequence>
<protein>
    <recommendedName>
        <fullName evidence="1">PatA-like N-terminal domain-containing protein</fullName>
    </recommendedName>
</protein>
<evidence type="ECO:0000313" key="3">
    <source>
        <dbReference type="Proteomes" id="UP000178943"/>
    </source>
</evidence>
<accession>A0A1F5VI19</accession>
<dbReference type="STRING" id="1817863.A2Y62_11700"/>
<dbReference type="AlphaFoldDB" id="A0A1F5VI19"/>
<dbReference type="Proteomes" id="UP000178943">
    <property type="component" value="Unassembled WGS sequence"/>
</dbReference>
<dbReference type="Pfam" id="PF14332">
    <property type="entry name" value="DUF4388"/>
    <property type="match status" value="1"/>
</dbReference>
<dbReference type="InterPro" id="IPR025497">
    <property type="entry name" value="PatA-like_N"/>
</dbReference>
<evidence type="ECO:0000259" key="1">
    <source>
        <dbReference type="Pfam" id="PF14332"/>
    </source>
</evidence>
<dbReference type="EMBL" id="MFGW01000178">
    <property type="protein sequence ID" value="OGF62571.1"/>
    <property type="molecule type" value="Genomic_DNA"/>
</dbReference>